<dbReference type="RefSeq" id="XP_050518863.1">
    <property type="nucleotide sequence ID" value="XM_050662906.1"/>
</dbReference>
<dbReference type="Gene3D" id="2.10.90.10">
    <property type="entry name" value="Cystine-knot cytokines"/>
    <property type="match status" value="1"/>
</dbReference>
<organism evidence="1 2">
    <name type="scientific">Diabrotica virgifera virgifera</name>
    <name type="common">western corn rootworm</name>
    <dbReference type="NCBI Taxonomy" id="50390"/>
    <lineage>
        <taxon>Eukaryota</taxon>
        <taxon>Metazoa</taxon>
        <taxon>Ecdysozoa</taxon>
        <taxon>Arthropoda</taxon>
        <taxon>Hexapoda</taxon>
        <taxon>Insecta</taxon>
        <taxon>Pterygota</taxon>
        <taxon>Neoptera</taxon>
        <taxon>Endopterygota</taxon>
        <taxon>Coleoptera</taxon>
        <taxon>Polyphaga</taxon>
        <taxon>Cucujiformia</taxon>
        <taxon>Chrysomeloidea</taxon>
        <taxon>Chrysomelidae</taxon>
        <taxon>Galerucinae</taxon>
        <taxon>Diabroticina</taxon>
        <taxon>Diabroticites</taxon>
        <taxon>Diabrotica</taxon>
    </lineage>
</organism>
<proteinExistence type="predicted"/>
<name>A0ABM5L8U7_DIAVI</name>
<reference evidence="1" key="1">
    <citation type="submission" date="2025-05" db="UniProtKB">
        <authorList>
            <consortium name="EnsemblMetazoa"/>
        </authorList>
    </citation>
    <scope>IDENTIFICATION</scope>
</reference>
<dbReference type="EnsemblMetazoa" id="XM_050662906.1">
    <property type="protein sequence ID" value="XP_050518863.1"/>
    <property type="gene ID" value="LOC126892961"/>
</dbReference>
<evidence type="ECO:0000313" key="2">
    <source>
        <dbReference type="Proteomes" id="UP001652700"/>
    </source>
</evidence>
<dbReference type="Proteomes" id="UP001652700">
    <property type="component" value="Unplaced"/>
</dbReference>
<dbReference type="GeneID" id="126892961"/>
<evidence type="ECO:0000313" key="1">
    <source>
        <dbReference type="EnsemblMetazoa" id="XP_050518863.1"/>
    </source>
</evidence>
<dbReference type="InterPro" id="IPR029034">
    <property type="entry name" value="Cystine-knot_cytokine"/>
</dbReference>
<dbReference type="SUPFAM" id="SSF57501">
    <property type="entry name" value="Cystine-knot cytokines"/>
    <property type="match status" value="1"/>
</dbReference>
<accession>A0ABM5L8U7</accession>
<keyword evidence="2" id="KW-1185">Reference proteome</keyword>
<sequence length="137" mass="15617">MALSCKVIVAAVFVVFFCVITECTTLNGLWVEHKDNNSKMLCGDPQPRAVYGKEIFSKDLWNKEYKKYKKWIPKMNPPYTILHRCEGSGGCSEDNKDKNNKRRCQVNGMNTVWKVFRFGNGTLESLPVVNHTSCMCG</sequence>
<protein>
    <submittedName>
        <fullName evidence="1">Uncharacterized protein</fullName>
    </submittedName>
</protein>